<dbReference type="KEGG" id="ssck:SPSK_03619"/>
<evidence type="ECO:0000256" key="4">
    <source>
        <dbReference type="SAM" id="MobiDB-lite"/>
    </source>
</evidence>
<organism evidence="5 6">
    <name type="scientific">Sporothrix schenckii 1099-18</name>
    <dbReference type="NCBI Taxonomy" id="1397361"/>
    <lineage>
        <taxon>Eukaryota</taxon>
        <taxon>Fungi</taxon>
        <taxon>Dikarya</taxon>
        <taxon>Ascomycota</taxon>
        <taxon>Pezizomycotina</taxon>
        <taxon>Sordariomycetes</taxon>
        <taxon>Sordariomycetidae</taxon>
        <taxon>Ophiostomatales</taxon>
        <taxon>Ophiostomataceae</taxon>
        <taxon>Sporothrix</taxon>
    </lineage>
</organism>
<feature type="compositionally biased region" description="Low complexity" evidence="4">
    <location>
        <begin position="73"/>
        <end position="99"/>
    </location>
</feature>
<reference evidence="5 6" key="2">
    <citation type="journal article" date="2015" name="Eukaryot. Cell">
        <title>Asexual propagation of a virulent clone complex in a human and feline outbreak of sporotrichosis.</title>
        <authorList>
            <person name="Teixeira Mde M."/>
            <person name="Rodrigues A.M."/>
            <person name="Tsui C.K."/>
            <person name="de Almeida L.G."/>
            <person name="Van Diepeningen A.D."/>
            <person name="van den Ende B.G."/>
            <person name="Fernandes G.F."/>
            <person name="Kano R."/>
            <person name="Hamelin R.C."/>
            <person name="Lopes-Bezerra L.M."/>
            <person name="Vasconcelos A.T."/>
            <person name="de Hoog S."/>
            <person name="de Camargo Z.P."/>
            <person name="Felipe M.S."/>
        </authorList>
    </citation>
    <scope>NUCLEOTIDE SEQUENCE [LARGE SCALE GENOMIC DNA]</scope>
    <source>
        <strain evidence="5 6">1099-18</strain>
    </source>
</reference>
<gene>
    <name evidence="5" type="ORF">SPSK_03619</name>
</gene>
<feature type="region of interest" description="Disordered" evidence="4">
    <location>
        <begin position="49"/>
        <end position="108"/>
    </location>
</feature>
<dbReference type="InterPro" id="IPR052837">
    <property type="entry name" value="Mitoribosomal_bS21"/>
</dbReference>
<evidence type="ECO:0000256" key="3">
    <source>
        <dbReference type="ARBA" id="ARBA00023274"/>
    </source>
</evidence>
<evidence type="ECO:0000256" key="2">
    <source>
        <dbReference type="ARBA" id="ARBA00022980"/>
    </source>
</evidence>
<evidence type="ECO:0000256" key="1">
    <source>
        <dbReference type="ARBA" id="ARBA00006640"/>
    </source>
</evidence>
<reference evidence="5 6" key="1">
    <citation type="journal article" date="2014" name="BMC Genomics">
        <title>Comparative genomics of the major fungal agents of human and animal Sporotrichosis: Sporothrix schenckii and Sporothrix brasiliensis.</title>
        <authorList>
            <person name="Teixeira M.M."/>
            <person name="de Almeida L.G."/>
            <person name="Kubitschek-Barreira P."/>
            <person name="Alves F.L."/>
            <person name="Kioshima E.S."/>
            <person name="Abadio A.K."/>
            <person name="Fernandes L."/>
            <person name="Derengowski L.S."/>
            <person name="Ferreira K.S."/>
            <person name="Souza R.C."/>
            <person name="Ruiz J.C."/>
            <person name="de Andrade N.C."/>
            <person name="Paes H.C."/>
            <person name="Nicola A.M."/>
            <person name="Albuquerque P."/>
            <person name="Gerber A.L."/>
            <person name="Martins V.P."/>
            <person name="Peconick L.D."/>
            <person name="Neto A.V."/>
            <person name="Chaucanez C.B."/>
            <person name="Silva P.A."/>
            <person name="Cunha O.L."/>
            <person name="de Oliveira F.F."/>
            <person name="dos Santos T.C."/>
            <person name="Barros A.L."/>
            <person name="Soares M.A."/>
            <person name="de Oliveira L.M."/>
            <person name="Marini M.M."/>
            <person name="Villalobos-Duno H."/>
            <person name="Cunha M.M."/>
            <person name="de Hoog S."/>
            <person name="da Silveira J.F."/>
            <person name="Henrissat B."/>
            <person name="Nino-Vega G.A."/>
            <person name="Cisalpino P.S."/>
            <person name="Mora-Montes H.M."/>
            <person name="Almeida S.R."/>
            <person name="Stajich J.E."/>
            <person name="Lopes-Bezerra L.M."/>
            <person name="Vasconcelos A.T."/>
            <person name="Felipe M.S."/>
        </authorList>
    </citation>
    <scope>NUCLEOTIDE SEQUENCE [LARGE SCALE GENOMIC DNA]</scope>
    <source>
        <strain evidence="5 6">1099-18</strain>
    </source>
</reference>
<comment type="caution">
    <text evidence="5">The sequence shown here is derived from an EMBL/GenBank/DDBJ whole genome shotgun (WGS) entry which is preliminary data.</text>
</comment>
<dbReference type="EMBL" id="AXCR01000010">
    <property type="protein sequence ID" value="KJR81963.1"/>
    <property type="molecule type" value="Genomic_DNA"/>
</dbReference>
<name>A0A0F2LWY7_SPOSC</name>
<dbReference type="Pfam" id="PF01165">
    <property type="entry name" value="Ribosomal_S21"/>
    <property type="match status" value="1"/>
</dbReference>
<dbReference type="AlphaFoldDB" id="A0A0F2LWY7"/>
<dbReference type="VEuPathDB" id="FungiDB:SPSK_03619"/>
<dbReference type="GO" id="GO:0005763">
    <property type="term" value="C:mitochondrial small ribosomal subunit"/>
    <property type="evidence" value="ECO:0007669"/>
    <property type="project" value="TreeGrafter"/>
</dbReference>
<proteinExistence type="inferred from homology"/>
<protein>
    <recommendedName>
        <fullName evidence="7">Ribosomal protein S21</fullName>
    </recommendedName>
</protein>
<accession>A0A0F2LWY7</accession>
<dbReference type="GeneID" id="27665733"/>
<dbReference type="GO" id="GO:0070124">
    <property type="term" value="P:mitochondrial translational initiation"/>
    <property type="evidence" value="ECO:0007669"/>
    <property type="project" value="TreeGrafter"/>
</dbReference>
<dbReference type="OrthoDB" id="2501249at2759"/>
<dbReference type="GO" id="GO:0003735">
    <property type="term" value="F:structural constituent of ribosome"/>
    <property type="evidence" value="ECO:0007669"/>
    <property type="project" value="InterPro"/>
</dbReference>
<sequence length="230" mass="25508">MDFSRLARTALSASTSTTATASRTFARMFGAARPSSSPFSLCRSLSTTPMRLAPPRQSGQHAQPAWPPKREATTPPTGPSSASASSSSSTTAAPDTSNPLKDMYSSDSPAQWANWSSNDFSARHGLSSFDMGLSARSSRSAHGDDTRFRLSPETGRTVYVAGNVDAAQAFMLLNALCTRNRVQADFQKQRFHERQGLRRKRLNWERRRDNFRRGLRAYVDRVQELTRQGW</sequence>
<dbReference type="InterPro" id="IPR001911">
    <property type="entry name" value="Ribosomal_bS21"/>
</dbReference>
<evidence type="ECO:0008006" key="7">
    <source>
        <dbReference type="Google" id="ProtNLM"/>
    </source>
</evidence>
<evidence type="ECO:0000313" key="5">
    <source>
        <dbReference type="EMBL" id="KJR81963.1"/>
    </source>
</evidence>
<evidence type="ECO:0000313" key="6">
    <source>
        <dbReference type="Proteomes" id="UP000033710"/>
    </source>
</evidence>
<keyword evidence="2" id="KW-0689">Ribosomal protein</keyword>
<dbReference type="RefSeq" id="XP_016584639.1">
    <property type="nucleotide sequence ID" value="XM_016730456.1"/>
</dbReference>
<dbReference type="PANTHER" id="PTHR41237">
    <property type="entry name" value="37S RIBOSOMAL PROTEIN MRP21, MITOCHONDRIAL"/>
    <property type="match status" value="1"/>
</dbReference>
<dbReference type="Proteomes" id="UP000033710">
    <property type="component" value="Unassembled WGS sequence"/>
</dbReference>
<keyword evidence="3" id="KW-0687">Ribonucleoprotein</keyword>
<dbReference type="PANTHER" id="PTHR41237:SF1">
    <property type="entry name" value="SMALL RIBOSOMAL SUBUNIT PROTEIN BS21M"/>
    <property type="match status" value="1"/>
</dbReference>
<comment type="similarity">
    <text evidence="1">Belongs to the bacterial ribosomal protein bS21 family.</text>
</comment>